<proteinExistence type="predicted"/>
<dbReference type="Gene3D" id="3.40.50.300">
    <property type="entry name" value="P-loop containing nucleotide triphosphate hydrolases"/>
    <property type="match status" value="1"/>
</dbReference>
<keyword evidence="3" id="KW-1185">Reference proteome</keyword>
<dbReference type="CDD" id="cd02042">
    <property type="entry name" value="ParAB_family"/>
    <property type="match status" value="1"/>
</dbReference>
<name>M1PHX7_DESSD</name>
<dbReference type="PANTHER" id="PTHR13696">
    <property type="entry name" value="P-LOOP CONTAINING NUCLEOSIDE TRIPHOSPHATE HYDROLASE"/>
    <property type="match status" value="1"/>
</dbReference>
<accession>M1PHX7</accession>
<dbReference type="InterPro" id="IPR050678">
    <property type="entry name" value="DNA_Partitioning_ATPase"/>
</dbReference>
<feature type="domain" description="AAA" evidence="1">
    <location>
        <begin position="2"/>
        <end position="165"/>
    </location>
</feature>
<evidence type="ECO:0000259" key="1">
    <source>
        <dbReference type="Pfam" id="PF13614"/>
    </source>
</evidence>
<dbReference type="Pfam" id="PF13614">
    <property type="entry name" value="AAA_31"/>
    <property type="match status" value="1"/>
</dbReference>
<dbReference type="STRING" id="1167006.UWK_02669"/>
<organism evidence="2 3">
    <name type="scientific">Desulfocapsa sulfexigens (strain DSM 10523 / SB164P1)</name>
    <dbReference type="NCBI Taxonomy" id="1167006"/>
    <lineage>
        <taxon>Bacteria</taxon>
        <taxon>Pseudomonadati</taxon>
        <taxon>Thermodesulfobacteriota</taxon>
        <taxon>Desulfobulbia</taxon>
        <taxon>Desulfobulbales</taxon>
        <taxon>Desulfocapsaceae</taxon>
        <taxon>Desulfocapsa</taxon>
    </lineage>
</organism>
<evidence type="ECO:0000313" key="3">
    <source>
        <dbReference type="Proteomes" id="UP000011721"/>
    </source>
</evidence>
<dbReference type="KEGG" id="dsf:UWK_02669"/>
<dbReference type="InterPro" id="IPR027417">
    <property type="entry name" value="P-loop_NTPase"/>
</dbReference>
<dbReference type="Proteomes" id="UP000011721">
    <property type="component" value="Chromosome"/>
</dbReference>
<gene>
    <name evidence="2" type="ordered locus">UWK_02669</name>
</gene>
<dbReference type="AlphaFoldDB" id="M1PHX7"/>
<dbReference type="OrthoDB" id="9785810at2"/>
<dbReference type="PANTHER" id="PTHR13696:SF52">
    <property type="entry name" value="PARA FAMILY PROTEIN CT_582"/>
    <property type="match status" value="1"/>
</dbReference>
<dbReference type="eggNOG" id="COG1192">
    <property type="taxonomic scope" value="Bacteria"/>
</dbReference>
<reference evidence="3" key="1">
    <citation type="journal article" date="2013" name="Stand. Genomic Sci.">
        <title>Complete genome sequence of Desulfocapsa sulfexigens, a marine deltaproteobacterium specialized in disproportionating inorganic sulfur compounds.</title>
        <authorList>
            <person name="Finster K.W."/>
            <person name="Kjeldsen K.U."/>
            <person name="Kube M."/>
            <person name="Reinhardt R."/>
            <person name="Mussmann M."/>
            <person name="Amann R."/>
            <person name="Schreiber L."/>
        </authorList>
    </citation>
    <scope>NUCLEOTIDE SEQUENCE [LARGE SCALE GENOMIC DNA]</scope>
    <source>
        <strain evidence="3">DSM 10523 / SB164P1</strain>
    </source>
</reference>
<protein>
    <submittedName>
        <fullName evidence="2">ATPase involved in chromosome partitioning</fullName>
    </submittedName>
</protein>
<dbReference type="SUPFAM" id="SSF52540">
    <property type="entry name" value="P-loop containing nucleoside triphosphate hydrolases"/>
    <property type="match status" value="1"/>
</dbReference>
<evidence type="ECO:0000313" key="2">
    <source>
        <dbReference type="EMBL" id="AGF79205.1"/>
    </source>
</evidence>
<dbReference type="HOGENOM" id="CLU_037612_1_4_7"/>
<dbReference type="RefSeq" id="WP_015404891.1">
    <property type="nucleotide sequence ID" value="NC_020304.1"/>
</dbReference>
<sequence>MNSIAMYSSKGGVGKTAAAVNLSYASSIRGKKTLLCDMDPQGAASFYYRVPIKGKFNKKQFLKGRLKGFIRETGYPGLDLLPAHFSFRNLDIALDIDGQDQLKNIFAVLADDYDVLIFDCPPNMTLLSEKLIAASDQVVMPVIPTTLSIRALAQLMKFFDKIGADRKKLRAFFSMVERRKNMHLDTVKSYRKKKVFFRTLIPYLADVEKMGINRTPVAVSTPGSAATMAYDRLWMEIWKRRVSD</sequence>
<dbReference type="InterPro" id="IPR025669">
    <property type="entry name" value="AAA_dom"/>
</dbReference>
<dbReference type="EMBL" id="CP003985">
    <property type="protein sequence ID" value="AGF79205.1"/>
    <property type="molecule type" value="Genomic_DNA"/>
</dbReference>